<dbReference type="AlphaFoldDB" id="A0A1J5PCH4"/>
<dbReference type="PANTHER" id="PTHR38436">
    <property type="entry name" value="POLYKETIDE CYCLASE SNOAL-LIKE DOMAIN"/>
    <property type="match status" value="1"/>
</dbReference>
<keyword evidence="1" id="KW-0413">Isomerase</keyword>
<comment type="caution">
    <text evidence="1">The sequence shown here is derived from an EMBL/GenBank/DDBJ whole genome shotgun (WGS) entry which is preliminary data.</text>
</comment>
<dbReference type="Pfam" id="PF07366">
    <property type="entry name" value="SnoaL"/>
    <property type="match status" value="1"/>
</dbReference>
<dbReference type="PANTHER" id="PTHR38436:SF1">
    <property type="entry name" value="ESTER CYCLASE"/>
    <property type="match status" value="1"/>
</dbReference>
<name>A0A1J5PCH4_9ZZZZ</name>
<reference evidence="1" key="1">
    <citation type="submission" date="2016-10" db="EMBL/GenBank/DDBJ databases">
        <title>Sequence of Gallionella enrichment culture.</title>
        <authorList>
            <person name="Poehlein A."/>
            <person name="Muehling M."/>
            <person name="Daniel R."/>
        </authorList>
    </citation>
    <scope>NUCLEOTIDE SEQUENCE</scope>
</reference>
<dbReference type="InterPro" id="IPR009959">
    <property type="entry name" value="Cyclase_SnoaL-like"/>
</dbReference>
<gene>
    <name evidence="1" type="primary">acma</name>
    <name evidence="1" type="ORF">GALL_493710</name>
</gene>
<organism evidence="1">
    <name type="scientific">mine drainage metagenome</name>
    <dbReference type="NCBI Taxonomy" id="410659"/>
    <lineage>
        <taxon>unclassified sequences</taxon>
        <taxon>metagenomes</taxon>
        <taxon>ecological metagenomes</taxon>
    </lineage>
</organism>
<dbReference type="GO" id="GO:0016853">
    <property type="term" value="F:isomerase activity"/>
    <property type="evidence" value="ECO:0007669"/>
    <property type="project" value="UniProtKB-KW"/>
</dbReference>
<sequence>MPTMENHKESVRKFYDAIWNNNEKSIIPELLSEDFVFRGSLGLVQRGHKGFAIYMDFVRSALANYRCEIVDMVAEGDKLYARMLYTGVHQGELFGYAPTHGKIKWDGVAVFTFENGKITELWVLGDVQNVIRQLSRYLD</sequence>
<dbReference type="SUPFAM" id="SSF54427">
    <property type="entry name" value="NTF2-like"/>
    <property type="match status" value="1"/>
</dbReference>
<dbReference type="Gene3D" id="3.10.450.50">
    <property type="match status" value="1"/>
</dbReference>
<dbReference type="GO" id="GO:0030638">
    <property type="term" value="P:polyketide metabolic process"/>
    <property type="evidence" value="ECO:0007669"/>
    <property type="project" value="InterPro"/>
</dbReference>
<dbReference type="EMBL" id="MLJW01004958">
    <property type="protein sequence ID" value="OIQ69030.1"/>
    <property type="molecule type" value="Genomic_DNA"/>
</dbReference>
<dbReference type="InterPro" id="IPR032710">
    <property type="entry name" value="NTF2-like_dom_sf"/>
</dbReference>
<evidence type="ECO:0000313" key="1">
    <source>
        <dbReference type="EMBL" id="OIQ69030.1"/>
    </source>
</evidence>
<protein>
    <submittedName>
        <fullName evidence="1">Aklanonic acid methyl ester cyclase AcmA</fullName>
        <ecNumber evidence="1">5.5.1.23</ecNumber>
    </submittedName>
</protein>
<proteinExistence type="predicted"/>
<accession>A0A1J5PCH4</accession>
<dbReference type="EC" id="5.5.1.23" evidence="1"/>